<sequence>MRPDLLDRVLSLLPARSKRPELQLLFDMLRDYPQRGGKGIRSELLLASARAHGVTPGSERWEGALWLAAALEMFQNWVLIHDDIEDDSEERRGRPALHRLYGVPLAINAGDALHAYMWGAVWRAGVPGGMEEFLAMIHRTAEGQHLDLAWVEHREWNLTEADYLEMVRLKTAHYTVVVPLRLGALAAGIAPQDAFTPAGLALGAAFQIRDDVLNLAGDPLKYGKEIGGDLLEGKRTLIVLHWLARAPEEQRRVFLEQMRRNRPDKDPAAIAEIHRWLLESGSVRYAQDYADAQAREGLELLEEALRSAPDQEAARELQGGVRELATREA</sequence>
<dbReference type="PROSITE" id="PS00444">
    <property type="entry name" value="POLYPRENYL_SYNTHASE_2"/>
    <property type="match status" value="1"/>
</dbReference>
<dbReference type="PANTHER" id="PTHR12001:SF85">
    <property type="entry name" value="SHORT CHAIN ISOPRENYL DIPHOSPHATE SYNTHASE"/>
    <property type="match status" value="1"/>
</dbReference>
<comment type="similarity">
    <text evidence="2 6">Belongs to the FPP/GGPP synthase family.</text>
</comment>
<accession>A0ABM8A9N8</accession>
<dbReference type="Proteomes" id="UP001064971">
    <property type="component" value="Chromosome"/>
</dbReference>
<dbReference type="SFLD" id="SFLDS00005">
    <property type="entry name" value="Isoprenoid_Synthase_Type_I"/>
    <property type="match status" value="1"/>
</dbReference>
<feature type="region of interest" description="Disordered" evidence="7">
    <location>
        <begin position="309"/>
        <end position="329"/>
    </location>
</feature>
<reference evidence="8" key="1">
    <citation type="submission" date="2022-07" db="EMBL/GenBank/DDBJ databases">
        <title>Complete Genome Sequence of the Radioresistant Bacterium Deinococcus aetherius ST0316, Isolated from the Air Dust collected in Lower Stratosphere above Japan.</title>
        <authorList>
            <person name="Satoh K."/>
            <person name="Hagiwara K."/>
            <person name="Katsumata K."/>
            <person name="Kubo A."/>
            <person name="Yokobori S."/>
            <person name="Yamagishi A."/>
            <person name="Oono Y."/>
            <person name="Narumi I."/>
        </authorList>
    </citation>
    <scope>NUCLEOTIDE SEQUENCE</scope>
    <source>
        <strain evidence="8">ST0316</strain>
    </source>
</reference>
<dbReference type="PROSITE" id="PS00723">
    <property type="entry name" value="POLYPRENYL_SYNTHASE_1"/>
    <property type="match status" value="1"/>
</dbReference>
<evidence type="ECO:0000256" key="3">
    <source>
        <dbReference type="ARBA" id="ARBA00022679"/>
    </source>
</evidence>
<dbReference type="CDD" id="cd00685">
    <property type="entry name" value="Trans_IPPS_HT"/>
    <property type="match status" value="1"/>
</dbReference>
<evidence type="ECO:0000256" key="6">
    <source>
        <dbReference type="RuleBase" id="RU004466"/>
    </source>
</evidence>
<dbReference type="EMBL" id="AP026560">
    <property type="protein sequence ID" value="BDP40478.1"/>
    <property type="molecule type" value="Genomic_DNA"/>
</dbReference>
<dbReference type="SFLD" id="SFLDG01017">
    <property type="entry name" value="Polyprenyl_Transferase_Like"/>
    <property type="match status" value="1"/>
</dbReference>
<dbReference type="SUPFAM" id="SSF48576">
    <property type="entry name" value="Terpenoid synthases"/>
    <property type="match status" value="1"/>
</dbReference>
<dbReference type="InterPro" id="IPR000092">
    <property type="entry name" value="Polyprenyl_synt"/>
</dbReference>
<keyword evidence="3 6" id="KW-0808">Transferase</keyword>
<proteinExistence type="inferred from homology"/>
<protein>
    <submittedName>
        <fullName evidence="8">Geranylgeranyl diphosphate synthetase</fullName>
    </submittedName>
</protein>
<evidence type="ECO:0000313" key="9">
    <source>
        <dbReference type="Proteomes" id="UP001064971"/>
    </source>
</evidence>
<keyword evidence="4" id="KW-0479">Metal-binding</keyword>
<keyword evidence="9" id="KW-1185">Reference proteome</keyword>
<dbReference type="RefSeq" id="WP_264776326.1">
    <property type="nucleotide sequence ID" value="NZ_AP026560.1"/>
</dbReference>
<evidence type="ECO:0000256" key="2">
    <source>
        <dbReference type="ARBA" id="ARBA00006706"/>
    </source>
</evidence>
<evidence type="ECO:0000256" key="7">
    <source>
        <dbReference type="SAM" id="MobiDB-lite"/>
    </source>
</evidence>
<keyword evidence="5" id="KW-0460">Magnesium</keyword>
<name>A0ABM8A9N8_9DEIO</name>
<comment type="cofactor">
    <cofactor evidence="1">
        <name>Mg(2+)</name>
        <dbReference type="ChEBI" id="CHEBI:18420"/>
    </cofactor>
</comment>
<organism evidence="8 9">
    <name type="scientific">Deinococcus aetherius</name>
    <dbReference type="NCBI Taxonomy" id="200252"/>
    <lineage>
        <taxon>Bacteria</taxon>
        <taxon>Thermotogati</taxon>
        <taxon>Deinococcota</taxon>
        <taxon>Deinococci</taxon>
        <taxon>Deinococcales</taxon>
        <taxon>Deinococcaceae</taxon>
        <taxon>Deinococcus</taxon>
    </lineage>
</organism>
<dbReference type="Gene3D" id="1.10.600.10">
    <property type="entry name" value="Farnesyl Diphosphate Synthase"/>
    <property type="match status" value="1"/>
</dbReference>
<evidence type="ECO:0000313" key="8">
    <source>
        <dbReference type="EMBL" id="BDP40478.1"/>
    </source>
</evidence>
<dbReference type="InterPro" id="IPR008949">
    <property type="entry name" value="Isoprenoid_synthase_dom_sf"/>
</dbReference>
<dbReference type="PANTHER" id="PTHR12001">
    <property type="entry name" value="GERANYLGERANYL PYROPHOSPHATE SYNTHASE"/>
    <property type="match status" value="1"/>
</dbReference>
<gene>
    <name evidence="8" type="ORF">DAETH_04470</name>
</gene>
<dbReference type="InterPro" id="IPR033749">
    <property type="entry name" value="Polyprenyl_synt_CS"/>
</dbReference>
<dbReference type="Pfam" id="PF00348">
    <property type="entry name" value="polyprenyl_synt"/>
    <property type="match status" value="1"/>
</dbReference>
<evidence type="ECO:0000256" key="1">
    <source>
        <dbReference type="ARBA" id="ARBA00001946"/>
    </source>
</evidence>
<evidence type="ECO:0000256" key="5">
    <source>
        <dbReference type="ARBA" id="ARBA00022842"/>
    </source>
</evidence>
<evidence type="ECO:0000256" key="4">
    <source>
        <dbReference type="ARBA" id="ARBA00022723"/>
    </source>
</evidence>